<evidence type="ECO:0000313" key="2">
    <source>
        <dbReference type="Proteomes" id="UP000315423"/>
    </source>
</evidence>
<name>A0AC61SAF2_9EURY</name>
<accession>A0AC61SAF2</accession>
<dbReference type="Proteomes" id="UP000315423">
    <property type="component" value="Unassembled WGS sequence"/>
</dbReference>
<proteinExistence type="predicted"/>
<reference evidence="1" key="1">
    <citation type="submission" date="2018-09" db="EMBL/GenBank/DDBJ databases">
        <title>A genomic encyclopedia of anaerobic methanotrophic archaea.</title>
        <authorList>
            <person name="Skennerton C.T."/>
            <person name="Chadwick G.L."/>
            <person name="Laso-Perez R."/>
            <person name="Leu A.O."/>
            <person name="Speth D.R."/>
            <person name="Yu H."/>
            <person name="Morgan-Lang C."/>
            <person name="Hatzenpichler R."/>
            <person name="Goudeau D."/>
            <person name="Malmstrom R."/>
            <person name="Woyke T."/>
            <person name="Hallam S."/>
            <person name="Tyson G.W."/>
            <person name="Wegener G."/>
            <person name="Boetius A."/>
            <person name="Orphan V.J."/>
        </authorList>
    </citation>
    <scope>NUCLEOTIDE SEQUENCE</scope>
    <source>
        <strain evidence="1">CONS3730D10UFb2</strain>
    </source>
</reference>
<sequence length="83" mass="8887">MQGLSHVSQMESKSERGSPVSGAWVTTETSLTMEPCSGCIKRSFTPRFPNPPCTAAILTEKYTAGFKAPLMSCNPAFTKASGR</sequence>
<dbReference type="EMBL" id="QYBA01000154">
    <property type="protein sequence ID" value="TKY91654.1"/>
    <property type="molecule type" value="Genomic_DNA"/>
</dbReference>
<protein>
    <submittedName>
        <fullName evidence="1">Uncharacterized protein</fullName>
    </submittedName>
</protein>
<comment type="caution">
    <text evidence="1">The sequence shown here is derived from an EMBL/GenBank/DDBJ whole genome shotgun (WGS) entry which is preliminary data.</text>
</comment>
<evidence type="ECO:0000313" key="1">
    <source>
        <dbReference type="EMBL" id="TKY91654.1"/>
    </source>
</evidence>
<organism evidence="1 2">
    <name type="scientific">Candidatus Methanomarinus sp</name>
    <dbReference type="NCBI Taxonomy" id="3386244"/>
    <lineage>
        <taxon>Archaea</taxon>
        <taxon>Methanobacteriati</taxon>
        <taxon>Methanobacteriota</taxon>
        <taxon>Stenosarchaea group</taxon>
        <taxon>Methanomicrobia</taxon>
        <taxon>Methanosarcinales</taxon>
        <taxon>ANME-2 cluster</taxon>
        <taxon>Candidatus Methanocomedenaceae</taxon>
        <taxon>Candidatus Methanomarinus</taxon>
    </lineage>
</organism>
<gene>
    <name evidence="1" type="ORF">C5S46_04690</name>
</gene>